<keyword evidence="5 12" id="KW-0545">Nucleotide biosynthesis</keyword>
<evidence type="ECO:0000256" key="11">
    <source>
        <dbReference type="ARBA" id="ARBA00057735"/>
    </source>
</evidence>
<dbReference type="GO" id="GO:0005829">
    <property type="term" value="C:cytosol"/>
    <property type="evidence" value="ECO:0007669"/>
    <property type="project" value="TreeGrafter"/>
</dbReference>
<dbReference type="GO" id="GO:0006235">
    <property type="term" value="P:dTTP biosynthetic process"/>
    <property type="evidence" value="ECO:0007669"/>
    <property type="project" value="UniProtKB-UniRule"/>
</dbReference>
<dbReference type="HAMAP" id="MF_00165">
    <property type="entry name" value="Thymidylate_kinase"/>
    <property type="match status" value="1"/>
</dbReference>
<accession>A0AB38YC79</accession>
<name>A0AB38YC79_9GAMM</name>
<comment type="similarity">
    <text evidence="1 12">Belongs to the thymidylate kinase family.</text>
</comment>
<dbReference type="InterPro" id="IPR018094">
    <property type="entry name" value="Thymidylate_kinase"/>
</dbReference>
<dbReference type="RefSeq" id="WP_304993951.1">
    <property type="nucleotide sequence ID" value="NZ_CP101717.1"/>
</dbReference>
<dbReference type="SUPFAM" id="SSF52540">
    <property type="entry name" value="P-loop containing nucleoside triphosphate hydrolases"/>
    <property type="match status" value="1"/>
</dbReference>
<organism evidence="14">
    <name type="scientific">Salinispirillum sp. LH 10-3-1</name>
    <dbReference type="NCBI Taxonomy" id="2952525"/>
    <lineage>
        <taxon>Bacteria</taxon>
        <taxon>Pseudomonadati</taxon>
        <taxon>Pseudomonadota</taxon>
        <taxon>Gammaproteobacteria</taxon>
        <taxon>Oceanospirillales</taxon>
        <taxon>Saccharospirillaceae</taxon>
        <taxon>Salinispirillum</taxon>
    </lineage>
</organism>
<dbReference type="Gene3D" id="3.40.50.300">
    <property type="entry name" value="P-loop containing nucleotide triphosphate hydrolases"/>
    <property type="match status" value="1"/>
</dbReference>
<feature type="domain" description="Thymidylate kinase-like" evidence="13">
    <location>
        <begin position="9"/>
        <end position="198"/>
    </location>
</feature>
<dbReference type="EMBL" id="CP101717">
    <property type="protein sequence ID" value="WLD56668.1"/>
    <property type="molecule type" value="Genomic_DNA"/>
</dbReference>
<dbReference type="PANTHER" id="PTHR10344:SF4">
    <property type="entry name" value="UMP-CMP KINASE 2, MITOCHONDRIAL"/>
    <property type="match status" value="1"/>
</dbReference>
<evidence type="ECO:0000256" key="8">
    <source>
        <dbReference type="ARBA" id="ARBA00022840"/>
    </source>
</evidence>
<comment type="catalytic activity">
    <reaction evidence="10 12">
        <text>dTMP + ATP = dTDP + ADP</text>
        <dbReference type="Rhea" id="RHEA:13517"/>
        <dbReference type="ChEBI" id="CHEBI:30616"/>
        <dbReference type="ChEBI" id="CHEBI:58369"/>
        <dbReference type="ChEBI" id="CHEBI:63528"/>
        <dbReference type="ChEBI" id="CHEBI:456216"/>
        <dbReference type="EC" id="2.7.4.9"/>
    </reaction>
</comment>
<evidence type="ECO:0000313" key="14">
    <source>
        <dbReference type="EMBL" id="WLD56668.1"/>
    </source>
</evidence>
<comment type="function">
    <text evidence="11 12">Phosphorylation of dTMP to form dTDP in both de novo and salvage pathways of dTTP synthesis.</text>
</comment>
<protein>
    <recommendedName>
        <fullName evidence="3 12">Thymidylate kinase</fullName>
        <ecNumber evidence="2 12">2.7.4.9</ecNumber>
    </recommendedName>
    <alternativeName>
        <fullName evidence="9 12">dTMP kinase</fullName>
    </alternativeName>
</protein>
<proteinExistence type="inferred from homology"/>
<evidence type="ECO:0000256" key="6">
    <source>
        <dbReference type="ARBA" id="ARBA00022741"/>
    </source>
</evidence>
<keyword evidence="4 12" id="KW-0808">Transferase</keyword>
<keyword evidence="6 12" id="KW-0547">Nucleotide-binding</keyword>
<dbReference type="GO" id="GO:0004798">
    <property type="term" value="F:dTMP kinase activity"/>
    <property type="evidence" value="ECO:0007669"/>
    <property type="project" value="UniProtKB-UniRule"/>
</dbReference>
<keyword evidence="7 12" id="KW-0418">Kinase</keyword>
<evidence type="ECO:0000256" key="4">
    <source>
        <dbReference type="ARBA" id="ARBA00022679"/>
    </source>
</evidence>
<dbReference type="AlphaFoldDB" id="A0AB38YC79"/>
<dbReference type="PROSITE" id="PS01331">
    <property type="entry name" value="THYMIDYLATE_KINASE"/>
    <property type="match status" value="1"/>
</dbReference>
<dbReference type="InterPro" id="IPR039430">
    <property type="entry name" value="Thymidylate_kin-like_dom"/>
</dbReference>
<evidence type="ECO:0000259" key="13">
    <source>
        <dbReference type="Pfam" id="PF02223"/>
    </source>
</evidence>
<reference evidence="14" key="1">
    <citation type="submission" date="2022-07" db="EMBL/GenBank/DDBJ databases">
        <title>Complete genome sequence of Salinispirillum sp. LH10-3-1 capable of multiple carbohydrate inversion isolated from a soda lake.</title>
        <authorList>
            <person name="Liu J."/>
            <person name="Zhai Y."/>
            <person name="Zhang H."/>
            <person name="Yang H."/>
            <person name="Qu J."/>
            <person name="Li J."/>
        </authorList>
    </citation>
    <scope>NUCLEOTIDE SEQUENCE</scope>
    <source>
        <strain evidence="14">LH 10-3-1</strain>
    </source>
</reference>
<dbReference type="InterPro" id="IPR027417">
    <property type="entry name" value="P-loop_NTPase"/>
</dbReference>
<evidence type="ECO:0000256" key="3">
    <source>
        <dbReference type="ARBA" id="ARBA00017144"/>
    </source>
</evidence>
<evidence type="ECO:0000256" key="5">
    <source>
        <dbReference type="ARBA" id="ARBA00022727"/>
    </source>
</evidence>
<dbReference type="CDD" id="cd01672">
    <property type="entry name" value="TMPK"/>
    <property type="match status" value="1"/>
</dbReference>
<keyword evidence="8 12" id="KW-0067">ATP-binding</keyword>
<evidence type="ECO:0000256" key="2">
    <source>
        <dbReference type="ARBA" id="ARBA00012980"/>
    </source>
</evidence>
<dbReference type="GO" id="GO:0006227">
    <property type="term" value="P:dUDP biosynthetic process"/>
    <property type="evidence" value="ECO:0007669"/>
    <property type="project" value="TreeGrafter"/>
</dbReference>
<evidence type="ECO:0000256" key="10">
    <source>
        <dbReference type="ARBA" id="ARBA00048743"/>
    </source>
</evidence>
<dbReference type="GO" id="GO:0006233">
    <property type="term" value="P:dTDP biosynthetic process"/>
    <property type="evidence" value="ECO:0007669"/>
    <property type="project" value="InterPro"/>
</dbReference>
<dbReference type="PANTHER" id="PTHR10344">
    <property type="entry name" value="THYMIDYLATE KINASE"/>
    <property type="match status" value="1"/>
</dbReference>
<evidence type="ECO:0000256" key="7">
    <source>
        <dbReference type="ARBA" id="ARBA00022777"/>
    </source>
</evidence>
<dbReference type="Pfam" id="PF02223">
    <property type="entry name" value="Thymidylate_kin"/>
    <property type="match status" value="1"/>
</dbReference>
<dbReference type="GO" id="GO:0005524">
    <property type="term" value="F:ATP binding"/>
    <property type="evidence" value="ECO:0007669"/>
    <property type="project" value="UniProtKB-UniRule"/>
</dbReference>
<gene>
    <name evidence="12 14" type="primary">tmk</name>
    <name evidence="14" type="ORF">NFC81_07940</name>
</gene>
<dbReference type="NCBIfam" id="TIGR00041">
    <property type="entry name" value="DTMP_kinase"/>
    <property type="match status" value="1"/>
</dbReference>
<dbReference type="InterPro" id="IPR018095">
    <property type="entry name" value="Thymidylate_kin_CS"/>
</dbReference>
<evidence type="ECO:0000256" key="1">
    <source>
        <dbReference type="ARBA" id="ARBA00009776"/>
    </source>
</evidence>
<evidence type="ECO:0000256" key="12">
    <source>
        <dbReference type="HAMAP-Rule" id="MF_00165"/>
    </source>
</evidence>
<dbReference type="EC" id="2.7.4.9" evidence="2 12"/>
<evidence type="ECO:0000256" key="9">
    <source>
        <dbReference type="ARBA" id="ARBA00029962"/>
    </source>
</evidence>
<feature type="binding site" evidence="12">
    <location>
        <begin position="11"/>
        <end position="18"/>
    </location>
    <ligand>
        <name>ATP</name>
        <dbReference type="ChEBI" id="CHEBI:30616"/>
    </ligand>
</feature>
<sequence>MSTGKFVCIEGLEGVGKSTNLAFITDWLFRNNIAHVVTREPGGTPIAEEVRGLLLSKRPEPVDAMCELLLVFAARAQHLNTKIRPSLEDGLWVVTDRFTDSTFAYQGAGRGMPLEQIAQLEALVQQGLKPDLTILLDAPAEVGLQRATARGELDRFESERLSFFTRARDVYLDRAAASPDRYLVIDATQSLEAVQREIAAGLERLT</sequence>
<dbReference type="FunFam" id="3.40.50.300:FF:000225">
    <property type="entry name" value="Thymidylate kinase"/>
    <property type="match status" value="1"/>
</dbReference>